<evidence type="ECO:0000256" key="6">
    <source>
        <dbReference type="ARBA" id="ARBA00022737"/>
    </source>
</evidence>
<dbReference type="Pfam" id="PF07719">
    <property type="entry name" value="TPR_2"/>
    <property type="match status" value="1"/>
</dbReference>
<dbReference type="InterPro" id="IPR029000">
    <property type="entry name" value="Cyclophilin-like_dom_sf"/>
</dbReference>
<evidence type="ECO:0000256" key="1">
    <source>
        <dbReference type="ARBA" id="ARBA00000971"/>
    </source>
</evidence>
<dbReference type="InterPro" id="IPR011990">
    <property type="entry name" value="TPR-like_helical_dom_sf"/>
</dbReference>
<feature type="region of interest" description="Disordered" evidence="11">
    <location>
        <begin position="183"/>
        <end position="210"/>
    </location>
</feature>
<dbReference type="Proteomes" id="UP001140217">
    <property type="component" value="Unassembled WGS sequence"/>
</dbReference>
<dbReference type="EMBL" id="JANBUL010000316">
    <property type="protein sequence ID" value="KAJ2777045.1"/>
    <property type="molecule type" value="Genomic_DNA"/>
</dbReference>
<keyword evidence="8" id="KW-0697">Rotamase</keyword>
<comment type="caution">
    <text evidence="13">The sequence shown here is derived from an EMBL/GenBank/DDBJ whole genome shotgun (WGS) entry which is preliminary data.</text>
</comment>
<dbReference type="PRINTS" id="PR00153">
    <property type="entry name" value="CSAPPISMRASE"/>
</dbReference>
<dbReference type="EC" id="5.2.1.8" evidence="4"/>
<dbReference type="SUPFAM" id="SSF50891">
    <property type="entry name" value="Cyclophilin-like"/>
    <property type="match status" value="1"/>
</dbReference>
<evidence type="ECO:0000256" key="8">
    <source>
        <dbReference type="ARBA" id="ARBA00023110"/>
    </source>
</evidence>
<dbReference type="InterPro" id="IPR013105">
    <property type="entry name" value="TPR_2"/>
</dbReference>
<comment type="subcellular location">
    <subcellularLocation>
        <location evidence="2">Cytoplasm</location>
    </subcellularLocation>
</comment>
<evidence type="ECO:0000256" key="5">
    <source>
        <dbReference type="ARBA" id="ARBA00022490"/>
    </source>
</evidence>
<dbReference type="SUPFAM" id="SSF48452">
    <property type="entry name" value="TPR-like"/>
    <property type="match status" value="1"/>
</dbReference>
<dbReference type="AlphaFoldDB" id="A0A9W8LFP7"/>
<dbReference type="PANTHER" id="PTHR11071:SF561">
    <property type="entry name" value="PEPTIDYL-PROLYL CIS-TRANS ISOMERASE D-RELATED"/>
    <property type="match status" value="1"/>
</dbReference>
<reference evidence="13" key="1">
    <citation type="submission" date="2022-07" db="EMBL/GenBank/DDBJ databases">
        <title>Phylogenomic reconstructions and comparative analyses of Kickxellomycotina fungi.</title>
        <authorList>
            <person name="Reynolds N.K."/>
            <person name="Stajich J.E."/>
            <person name="Barry K."/>
            <person name="Grigoriev I.V."/>
            <person name="Crous P."/>
            <person name="Smith M.E."/>
        </authorList>
    </citation>
    <scope>NUCLEOTIDE SEQUENCE</scope>
    <source>
        <strain evidence="13">NBRC 105414</strain>
    </source>
</reference>
<dbReference type="GO" id="GO:0005737">
    <property type="term" value="C:cytoplasm"/>
    <property type="evidence" value="ECO:0007669"/>
    <property type="project" value="UniProtKB-SubCell"/>
</dbReference>
<evidence type="ECO:0000313" key="14">
    <source>
        <dbReference type="Proteomes" id="UP001140217"/>
    </source>
</evidence>
<keyword evidence="14" id="KW-1185">Reference proteome</keyword>
<dbReference type="PROSITE" id="PS00170">
    <property type="entry name" value="CSA_PPIASE_1"/>
    <property type="match status" value="1"/>
</dbReference>
<sequence>MVVSMLNSENPRVFFDISIGGRAAGRIVMELYKDKVPKTAENFRALCTGEKGTGVQGKPLWYKGCGFHRVIKQFMIQGGDFTQGNGTGGESIYGEKFEDEAFPYKHDRPFLLSMANAGPNTNGSQFFITTVNTPHLDNKHVVFGQVLKGRYVVKAIEEAPTGQGDRPEKPVVIEDCGELAPGADDGCTPADGVPEDPEDYEAGADGDDNDEIPPQTLLDVGQRMKADGNAAFRDGRLDVAVAKYGKGLRYLREIMVFDKDNDPKGELAPQFVGLRVSLMLNRAMCFLKQAKFEDAAKECSLVLDLPAADVPAKDRTKAYFRRGSARRQMKQPDEALEDLRAARELDPADKAISNEIILSERAVAEREKKVKQIYSKLFS</sequence>
<feature type="compositionally biased region" description="Acidic residues" evidence="11">
    <location>
        <begin position="193"/>
        <end position="210"/>
    </location>
</feature>
<feature type="domain" description="PPIase cyclophilin-type" evidence="12">
    <location>
        <begin position="14"/>
        <end position="178"/>
    </location>
</feature>
<dbReference type="Pfam" id="PF00160">
    <property type="entry name" value="Pro_isomerase"/>
    <property type="match status" value="1"/>
</dbReference>
<dbReference type="InterPro" id="IPR002130">
    <property type="entry name" value="Cyclophilin-type_PPIase_dom"/>
</dbReference>
<evidence type="ECO:0000259" key="12">
    <source>
        <dbReference type="PROSITE" id="PS50072"/>
    </source>
</evidence>
<dbReference type="InterPro" id="IPR019734">
    <property type="entry name" value="TPR_rpt"/>
</dbReference>
<dbReference type="SMART" id="SM00028">
    <property type="entry name" value="TPR"/>
    <property type="match status" value="2"/>
</dbReference>
<evidence type="ECO:0000256" key="4">
    <source>
        <dbReference type="ARBA" id="ARBA00013194"/>
    </source>
</evidence>
<dbReference type="GO" id="GO:0016018">
    <property type="term" value="F:cyclosporin A binding"/>
    <property type="evidence" value="ECO:0007669"/>
    <property type="project" value="TreeGrafter"/>
</dbReference>
<dbReference type="Gene3D" id="1.25.40.10">
    <property type="entry name" value="Tetratricopeptide repeat domain"/>
    <property type="match status" value="1"/>
</dbReference>
<comment type="similarity">
    <text evidence="3">Belongs to the cyclophilin-type PPIase family. PPIase D subfamily.</text>
</comment>
<evidence type="ECO:0000256" key="10">
    <source>
        <dbReference type="PROSITE-ProRule" id="PRU00339"/>
    </source>
</evidence>
<organism evidence="13 14">
    <name type="scientific">Coemansia javaensis</name>
    <dbReference type="NCBI Taxonomy" id="2761396"/>
    <lineage>
        <taxon>Eukaryota</taxon>
        <taxon>Fungi</taxon>
        <taxon>Fungi incertae sedis</taxon>
        <taxon>Zoopagomycota</taxon>
        <taxon>Kickxellomycotina</taxon>
        <taxon>Kickxellomycetes</taxon>
        <taxon>Kickxellales</taxon>
        <taxon>Kickxellaceae</taxon>
        <taxon>Coemansia</taxon>
    </lineage>
</organism>
<dbReference type="CDD" id="cd01926">
    <property type="entry name" value="cyclophilin_ABH_like"/>
    <property type="match status" value="1"/>
</dbReference>
<dbReference type="GO" id="GO:0042026">
    <property type="term" value="P:protein refolding"/>
    <property type="evidence" value="ECO:0007669"/>
    <property type="project" value="UniProtKB-ARBA"/>
</dbReference>
<keyword evidence="5" id="KW-0963">Cytoplasm</keyword>
<feature type="repeat" description="TPR" evidence="10">
    <location>
        <begin position="316"/>
        <end position="349"/>
    </location>
</feature>
<evidence type="ECO:0000256" key="3">
    <source>
        <dbReference type="ARBA" id="ARBA00010898"/>
    </source>
</evidence>
<name>A0A9W8LFP7_9FUNG</name>
<keyword evidence="6" id="KW-0677">Repeat</keyword>
<accession>A0A9W8LFP7</accession>
<keyword evidence="7 10" id="KW-0802">TPR repeat</keyword>
<protein>
    <recommendedName>
        <fullName evidence="4">peptidylprolyl isomerase</fullName>
        <ecNumber evidence="4">5.2.1.8</ecNumber>
    </recommendedName>
</protein>
<dbReference type="PROSITE" id="PS50005">
    <property type="entry name" value="TPR"/>
    <property type="match status" value="1"/>
</dbReference>
<keyword evidence="9 13" id="KW-0413">Isomerase</keyword>
<comment type="catalytic activity">
    <reaction evidence="1">
        <text>[protein]-peptidylproline (omega=180) = [protein]-peptidylproline (omega=0)</text>
        <dbReference type="Rhea" id="RHEA:16237"/>
        <dbReference type="Rhea" id="RHEA-COMP:10747"/>
        <dbReference type="Rhea" id="RHEA-COMP:10748"/>
        <dbReference type="ChEBI" id="CHEBI:83833"/>
        <dbReference type="ChEBI" id="CHEBI:83834"/>
        <dbReference type="EC" id="5.2.1.8"/>
    </reaction>
</comment>
<dbReference type="GO" id="GO:0003755">
    <property type="term" value="F:peptidyl-prolyl cis-trans isomerase activity"/>
    <property type="evidence" value="ECO:0007669"/>
    <property type="project" value="UniProtKB-KW"/>
</dbReference>
<dbReference type="PROSITE" id="PS50072">
    <property type="entry name" value="CSA_PPIASE_2"/>
    <property type="match status" value="1"/>
</dbReference>
<dbReference type="FunFam" id="1.25.40.10:FF:000029">
    <property type="entry name" value="peptidyl-prolyl cis-trans isomerase D"/>
    <property type="match status" value="1"/>
</dbReference>
<evidence type="ECO:0000256" key="11">
    <source>
        <dbReference type="SAM" id="MobiDB-lite"/>
    </source>
</evidence>
<dbReference type="FunFam" id="2.40.100.10:FF:000009">
    <property type="entry name" value="Peptidyl-prolyl cis-trans isomerase D"/>
    <property type="match status" value="1"/>
</dbReference>
<dbReference type="PANTHER" id="PTHR11071">
    <property type="entry name" value="PEPTIDYL-PROLYL CIS-TRANS ISOMERASE"/>
    <property type="match status" value="1"/>
</dbReference>
<gene>
    <name evidence="13" type="primary">CPR6</name>
    <name evidence="13" type="ORF">H4R18_005361</name>
</gene>
<dbReference type="OrthoDB" id="407558at2759"/>
<evidence type="ECO:0000313" key="13">
    <source>
        <dbReference type="EMBL" id="KAJ2777045.1"/>
    </source>
</evidence>
<evidence type="ECO:0000256" key="9">
    <source>
        <dbReference type="ARBA" id="ARBA00023235"/>
    </source>
</evidence>
<dbReference type="Gene3D" id="2.40.100.10">
    <property type="entry name" value="Cyclophilin-like"/>
    <property type="match status" value="1"/>
</dbReference>
<dbReference type="InterPro" id="IPR020892">
    <property type="entry name" value="Cyclophilin-type_PPIase_CS"/>
</dbReference>
<evidence type="ECO:0000256" key="2">
    <source>
        <dbReference type="ARBA" id="ARBA00004496"/>
    </source>
</evidence>
<proteinExistence type="inferred from homology"/>
<evidence type="ECO:0000256" key="7">
    <source>
        <dbReference type="ARBA" id="ARBA00022803"/>
    </source>
</evidence>